<dbReference type="AlphaFoldDB" id="A0A6A6WMQ3"/>
<keyword evidence="3" id="KW-1185">Reference proteome</keyword>
<proteinExistence type="predicted"/>
<accession>A0A6A6WMQ3</accession>
<dbReference type="PANTHER" id="PTHR38049:SF1">
    <property type="entry name" value="PROTEIN KINASE DOMAIN-CONTAINING PROTEIN"/>
    <property type="match status" value="1"/>
</dbReference>
<reference evidence="2" key="1">
    <citation type="journal article" date="2020" name="Stud. Mycol.">
        <title>101 Dothideomycetes genomes: a test case for predicting lifestyles and emergence of pathogens.</title>
        <authorList>
            <person name="Haridas S."/>
            <person name="Albert R."/>
            <person name="Binder M."/>
            <person name="Bloem J."/>
            <person name="Labutti K."/>
            <person name="Salamov A."/>
            <person name="Andreopoulos B."/>
            <person name="Baker S."/>
            <person name="Barry K."/>
            <person name="Bills G."/>
            <person name="Bluhm B."/>
            <person name="Cannon C."/>
            <person name="Castanera R."/>
            <person name="Culley D."/>
            <person name="Daum C."/>
            <person name="Ezra D."/>
            <person name="Gonzalez J."/>
            <person name="Henrissat B."/>
            <person name="Kuo A."/>
            <person name="Liang C."/>
            <person name="Lipzen A."/>
            <person name="Lutzoni F."/>
            <person name="Magnuson J."/>
            <person name="Mondo S."/>
            <person name="Nolan M."/>
            <person name="Ohm R."/>
            <person name="Pangilinan J."/>
            <person name="Park H.-J."/>
            <person name="Ramirez L."/>
            <person name="Alfaro M."/>
            <person name="Sun H."/>
            <person name="Tritt A."/>
            <person name="Yoshinaga Y."/>
            <person name="Zwiers L.-H."/>
            <person name="Turgeon B."/>
            <person name="Goodwin S."/>
            <person name="Spatafora J."/>
            <person name="Crous P."/>
            <person name="Grigoriev I."/>
        </authorList>
    </citation>
    <scope>NUCLEOTIDE SEQUENCE</scope>
    <source>
        <strain evidence="2">CBS 121739</strain>
    </source>
</reference>
<feature type="region of interest" description="Disordered" evidence="1">
    <location>
        <begin position="224"/>
        <end position="251"/>
    </location>
</feature>
<dbReference type="RefSeq" id="XP_033605942.1">
    <property type="nucleotide sequence ID" value="XM_033743176.1"/>
</dbReference>
<dbReference type="GeneID" id="54484230"/>
<gene>
    <name evidence="2" type="ORF">EJ05DRAFT_472382</name>
</gene>
<evidence type="ECO:0000256" key="1">
    <source>
        <dbReference type="SAM" id="MobiDB-lite"/>
    </source>
</evidence>
<dbReference type="Proteomes" id="UP000799437">
    <property type="component" value="Unassembled WGS sequence"/>
</dbReference>
<organism evidence="2 3">
    <name type="scientific">Pseudovirgaria hyperparasitica</name>
    <dbReference type="NCBI Taxonomy" id="470096"/>
    <lineage>
        <taxon>Eukaryota</taxon>
        <taxon>Fungi</taxon>
        <taxon>Dikarya</taxon>
        <taxon>Ascomycota</taxon>
        <taxon>Pezizomycotina</taxon>
        <taxon>Dothideomycetes</taxon>
        <taxon>Dothideomycetes incertae sedis</taxon>
        <taxon>Acrospermales</taxon>
        <taxon>Acrospermaceae</taxon>
        <taxon>Pseudovirgaria</taxon>
    </lineage>
</organism>
<dbReference type="EMBL" id="ML996565">
    <property type="protein sequence ID" value="KAF2763491.1"/>
    <property type="molecule type" value="Genomic_DNA"/>
</dbReference>
<name>A0A6A6WMQ3_9PEZI</name>
<dbReference type="OrthoDB" id="3928002at2759"/>
<dbReference type="PANTHER" id="PTHR38049">
    <property type="entry name" value="RICIN B LECTIN DOMAIN-CONTAINING PROTEIN"/>
    <property type="match status" value="1"/>
</dbReference>
<evidence type="ECO:0000313" key="3">
    <source>
        <dbReference type="Proteomes" id="UP000799437"/>
    </source>
</evidence>
<evidence type="ECO:0000313" key="2">
    <source>
        <dbReference type="EMBL" id="KAF2763491.1"/>
    </source>
</evidence>
<sequence>MALVPLGIFYGGVMTGIPVVTGVAEGVHHQRNQNAEAADDTRMVKFYLDSFCTPNTPQGREVNASIVVLRGDRLWLSPTDETSGLPVDGSHHPFTGFYIQYPDEERSPPQRGLVSTISVDPPMLNWIYVDRETLGLRYGNRTASIAHVVGPWDWTDDEVGVTLEGWEGFCAVEVPEEDRLDGLKWALYYDIDNDKMGGGEMVGGATVLQVSLERRILPEDLRRQQEEAADQKMQVTSHGDMKAQWGGKAVS</sequence>
<protein>
    <submittedName>
        <fullName evidence="2">Uncharacterized protein</fullName>
    </submittedName>
</protein>